<feature type="transmembrane region" description="Helical" evidence="1">
    <location>
        <begin position="20"/>
        <end position="37"/>
    </location>
</feature>
<dbReference type="RefSeq" id="WP_069686122.1">
    <property type="nucleotide sequence ID" value="NZ_BSKO01000001.1"/>
</dbReference>
<accession>A0ABQ5TGP4</accession>
<gene>
    <name evidence="2" type="ORF">MACH08_04830</name>
</gene>
<feature type="transmembrane region" description="Helical" evidence="1">
    <location>
        <begin position="164"/>
        <end position="189"/>
    </location>
</feature>
<feature type="transmembrane region" description="Helical" evidence="1">
    <location>
        <begin position="57"/>
        <end position="75"/>
    </location>
</feature>
<protein>
    <recommendedName>
        <fullName evidence="4">ABC transporter permease</fullName>
    </recommendedName>
</protein>
<comment type="caution">
    <text evidence="2">The sequence shown here is derived from an EMBL/GenBank/DDBJ whole genome shotgun (WGS) entry which is preliminary data.</text>
</comment>
<dbReference type="Proteomes" id="UP001275436">
    <property type="component" value="Unassembled WGS sequence"/>
</dbReference>
<feature type="transmembrane region" description="Helical" evidence="1">
    <location>
        <begin position="201"/>
        <end position="220"/>
    </location>
</feature>
<evidence type="ECO:0000313" key="2">
    <source>
        <dbReference type="EMBL" id="GLO64699.1"/>
    </source>
</evidence>
<proteinExistence type="predicted"/>
<evidence type="ECO:0000256" key="1">
    <source>
        <dbReference type="SAM" id="Phobius"/>
    </source>
</evidence>
<evidence type="ECO:0008006" key="4">
    <source>
        <dbReference type="Google" id="ProtNLM"/>
    </source>
</evidence>
<keyword evidence="1" id="KW-1133">Transmembrane helix</keyword>
<keyword evidence="1" id="KW-0812">Transmembrane</keyword>
<feature type="transmembrane region" description="Helical" evidence="1">
    <location>
        <begin position="132"/>
        <end position="152"/>
    </location>
</feature>
<feature type="transmembrane region" description="Helical" evidence="1">
    <location>
        <begin position="87"/>
        <end position="112"/>
    </location>
</feature>
<sequence>MNTKKLGLGIFREQFKWSLWYAFTILLIYIAVLLYQVYVEAIEFTDFSMFSNGSSSIFMLIIGILSTYSFFDYFAKQGITRRNFFKATIGASVLLAIAISITIFLMNGLLHLLVQNAGWDITWTNEVSPTGFFSFIEVFISYTLIHALYYLIGWMIGLGYYRLGWVLGTLAFVPLALIFVNITGLLWGLSHINFFPHLSLQSFPLSIVLSIVFAGILLYINHRLIKEITVVM</sequence>
<evidence type="ECO:0000313" key="3">
    <source>
        <dbReference type="Proteomes" id="UP001275436"/>
    </source>
</evidence>
<name>A0ABQ5TGP4_9BACI</name>
<dbReference type="EMBL" id="BSKO01000001">
    <property type="protein sequence ID" value="GLO64699.1"/>
    <property type="molecule type" value="Genomic_DNA"/>
</dbReference>
<organism evidence="2 3">
    <name type="scientific">Oceanobacillus kimchii</name>
    <dbReference type="NCBI Taxonomy" id="746691"/>
    <lineage>
        <taxon>Bacteria</taxon>
        <taxon>Bacillati</taxon>
        <taxon>Bacillota</taxon>
        <taxon>Bacilli</taxon>
        <taxon>Bacillales</taxon>
        <taxon>Bacillaceae</taxon>
        <taxon>Oceanobacillus</taxon>
    </lineage>
</organism>
<keyword evidence="1" id="KW-0472">Membrane</keyword>
<reference evidence="2 3" key="1">
    <citation type="submission" date="2023-02" db="EMBL/GenBank/DDBJ databases">
        <title>Oceanobacillus kimchii IFOP_LL358 isolated form Alexandrium catenella lab strain.</title>
        <authorList>
            <person name="Gajardo G."/>
            <person name="Ueki S."/>
            <person name="Maruyama F."/>
        </authorList>
    </citation>
    <scope>NUCLEOTIDE SEQUENCE [LARGE SCALE GENOMIC DNA]</scope>
    <source>
        <strain evidence="2 3">IFOP_LL358</strain>
    </source>
</reference>
<keyword evidence="3" id="KW-1185">Reference proteome</keyword>